<keyword evidence="23" id="KW-1185">Reference proteome</keyword>
<accession>A0A1K0FY24</accession>
<evidence type="ECO:0000256" key="13">
    <source>
        <dbReference type="ARBA" id="ARBA00061137"/>
    </source>
</evidence>
<evidence type="ECO:0000313" key="21">
    <source>
        <dbReference type="EMBL" id="SYW83772.1"/>
    </source>
</evidence>
<evidence type="ECO:0000256" key="2">
    <source>
        <dbReference type="ARBA" id="ARBA00001970"/>
    </source>
</evidence>
<dbReference type="GO" id="GO:0004460">
    <property type="term" value="F:L-lactate dehydrogenase (cytochrome) activity"/>
    <property type="evidence" value="ECO:0007669"/>
    <property type="project" value="UniProtKB-EC"/>
</dbReference>
<evidence type="ECO:0000313" key="20">
    <source>
        <dbReference type="EMBL" id="SAM72255.1"/>
    </source>
</evidence>
<evidence type="ECO:0000313" key="23">
    <source>
        <dbReference type="Proteomes" id="UP000658997"/>
    </source>
</evidence>
<evidence type="ECO:0000256" key="16">
    <source>
        <dbReference type="ARBA" id="ARBA00068515"/>
    </source>
</evidence>
<dbReference type="Proteomes" id="UP000179920">
    <property type="component" value="Chromosome II"/>
</dbReference>
<dbReference type="AlphaFoldDB" id="A0A1K0FY24"/>
<evidence type="ECO:0000259" key="19">
    <source>
        <dbReference type="PROSITE" id="PS51349"/>
    </source>
</evidence>
<dbReference type="Pfam" id="PF00173">
    <property type="entry name" value="Cyt-b5"/>
    <property type="match status" value="1"/>
</dbReference>
<proteinExistence type="inferred from homology"/>
<dbReference type="InterPro" id="IPR037458">
    <property type="entry name" value="L-MDH/L-LDH_FMN-bd"/>
</dbReference>
<evidence type="ECO:0000256" key="12">
    <source>
        <dbReference type="ARBA" id="ARBA00052399"/>
    </source>
</evidence>
<name>A0A1K0FY24_9BASI</name>
<dbReference type="InterPro" id="IPR018506">
    <property type="entry name" value="Cyt_B5_heme-BS"/>
</dbReference>
<dbReference type="InterPro" id="IPR001199">
    <property type="entry name" value="Cyt_B5-like_heme/steroid-bd"/>
</dbReference>
<comment type="cofactor">
    <cofactor evidence="1">
        <name>FMN</name>
        <dbReference type="ChEBI" id="CHEBI:58210"/>
    </cofactor>
</comment>
<dbReference type="SUPFAM" id="SSF51395">
    <property type="entry name" value="FMN-linked oxidoreductases"/>
    <property type="match status" value="1"/>
</dbReference>
<comment type="cofactor">
    <cofactor evidence="2">
        <name>heme b</name>
        <dbReference type="ChEBI" id="CHEBI:60344"/>
    </cofactor>
</comment>
<dbReference type="GO" id="GO:0005758">
    <property type="term" value="C:mitochondrial intermembrane space"/>
    <property type="evidence" value="ECO:0007669"/>
    <property type="project" value="UniProtKB-SubCell"/>
</dbReference>
<evidence type="ECO:0000313" key="22">
    <source>
        <dbReference type="Proteomes" id="UP000179920"/>
    </source>
</evidence>
<dbReference type="InterPro" id="IPR000262">
    <property type="entry name" value="FMN-dep_DH"/>
</dbReference>
<dbReference type="InterPro" id="IPR037396">
    <property type="entry name" value="FMN_HAD"/>
</dbReference>
<evidence type="ECO:0000256" key="11">
    <source>
        <dbReference type="ARBA" id="ARBA00023128"/>
    </source>
</evidence>
<dbReference type="InterPro" id="IPR013785">
    <property type="entry name" value="Aldolase_TIM"/>
</dbReference>
<dbReference type="InterPro" id="IPR036400">
    <property type="entry name" value="Cyt_B5-like_heme/steroid_sf"/>
</dbReference>
<comment type="subunit">
    <text evidence="4">Homotetramer.</text>
</comment>
<keyword evidence="6" id="KW-0285">Flavoprotein</keyword>
<dbReference type="GO" id="GO:0020037">
    <property type="term" value="F:heme binding"/>
    <property type="evidence" value="ECO:0007669"/>
    <property type="project" value="InterPro"/>
</dbReference>
<keyword evidence="10" id="KW-0408">Iron</keyword>
<feature type="domain" description="FMN hydroxy acid dehydrogenase" evidence="19">
    <location>
        <begin position="217"/>
        <end position="581"/>
    </location>
</feature>
<keyword evidence="8" id="KW-0479">Metal-binding</keyword>
<evidence type="ECO:0000259" key="18">
    <source>
        <dbReference type="PROSITE" id="PS50255"/>
    </source>
</evidence>
<dbReference type="PROSITE" id="PS50255">
    <property type="entry name" value="CYTOCHROME_B5_2"/>
    <property type="match status" value="1"/>
</dbReference>
<evidence type="ECO:0000256" key="8">
    <source>
        <dbReference type="ARBA" id="ARBA00022723"/>
    </source>
</evidence>
<comment type="similarity">
    <text evidence="14">In the N-terminal section; belongs to the cytochrome b5 family.</text>
</comment>
<dbReference type="PRINTS" id="PR00363">
    <property type="entry name" value="CYTOCHROMEB5"/>
</dbReference>
<evidence type="ECO:0000256" key="6">
    <source>
        <dbReference type="ARBA" id="ARBA00022630"/>
    </source>
</evidence>
<dbReference type="Gene3D" id="3.10.120.10">
    <property type="entry name" value="Cytochrome b5-like heme/steroid binding domain"/>
    <property type="match status" value="1"/>
</dbReference>
<evidence type="ECO:0000256" key="4">
    <source>
        <dbReference type="ARBA" id="ARBA00011881"/>
    </source>
</evidence>
<keyword evidence="5" id="KW-0349">Heme</keyword>
<dbReference type="CDD" id="cd02922">
    <property type="entry name" value="FCB2_FMN"/>
    <property type="match status" value="1"/>
</dbReference>
<dbReference type="EMBL" id="LT558118">
    <property type="protein sequence ID" value="SAM72255.1"/>
    <property type="molecule type" value="Genomic_DNA"/>
</dbReference>
<sequence>MFRTAVRSSIRSCSSSSSSSSSSALLRSSAQRSSLQYRALSSSSSSATASNSRAQTSRDGNKNVKGLVAGLVGLALLASAIPTRNVHNEQARLPPTKVSPAAASDPASELISMDTVAEYNKLPSDGGKGLWVVIKGEIYDVTEFVDSHPGGRNIILKNAGKDVTELYEPIHPPTALKENLDASKHIGQVYPATVQIKQAGEESAEGRKRRLARENLPPLGTVLNLDDFERIAESILSDQAWAYYSSAADDEVTIAQNRASFQRIVFRPRILRAIGDVDSSVKLIISKGEGFTSSLPLYISPAAMAKLGHPDGELNLTRGAGKADIIQGISANASVGLDEMLDVRKEGQPIIYQLYVNKDRAASERILKKIEERGCSAVMLTVDAPVMGKRERDMRCKGEEVEMGVDHGKDVKAKGGGVAQAISGYIDPNMTWDDIKWFRKICKLPLYLKGVQTVEDVELAVKHGVEGVVLSNHGGRSLEYAPAALDVLVELRQRRPDLFDKIEVFMDGGVRRGTDVLKAVALGAKAVGLGRPFLYAQSGYGEAGVTRAIQILEDEIHRGMRLLGVTSLDELTPEMIDILPRQFFPINNRQERSTA</sequence>
<gene>
    <name evidence="21" type="ORF">UBRO2_05328</name>
    <name evidence="20" type="ORF">UBRO_00195</name>
</gene>
<keyword evidence="9" id="KW-0560">Oxidoreductase</keyword>
<keyword evidence="11" id="KW-0496">Mitochondrion</keyword>
<dbReference type="Gene3D" id="3.20.20.70">
    <property type="entry name" value="Aldolase class I"/>
    <property type="match status" value="1"/>
</dbReference>
<evidence type="ECO:0000256" key="10">
    <source>
        <dbReference type="ARBA" id="ARBA00023004"/>
    </source>
</evidence>
<dbReference type="GO" id="GO:0006089">
    <property type="term" value="P:lactate metabolic process"/>
    <property type="evidence" value="ECO:0007669"/>
    <property type="project" value="TreeGrafter"/>
</dbReference>
<comment type="catalytic activity">
    <reaction evidence="12">
        <text>(S)-lactate + 2 Fe(III)-[cytochrome c] = 2 Fe(II)-[cytochrome c] + pyruvate + 2 H(+)</text>
        <dbReference type="Rhea" id="RHEA:19909"/>
        <dbReference type="Rhea" id="RHEA-COMP:10350"/>
        <dbReference type="Rhea" id="RHEA-COMP:14399"/>
        <dbReference type="ChEBI" id="CHEBI:15361"/>
        <dbReference type="ChEBI" id="CHEBI:15378"/>
        <dbReference type="ChEBI" id="CHEBI:16651"/>
        <dbReference type="ChEBI" id="CHEBI:29033"/>
        <dbReference type="ChEBI" id="CHEBI:29034"/>
        <dbReference type="EC" id="1.1.2.3"/>
    </reaction>
    <physiologicalReaction direction="left-to-right" evidence="12">
        <dbReference type="Rhea" id="RHEA:19910"/>
    </physiologicalReaction>
</comment>
<feature type="compositionally biased region" description="Low complexity" evidence="17">
    <location>
        <begin position="7"/>
        <end position="23"/>
    </location>
</feature>
<dbReference type="Pfam" id="PF01070">
    <property type="entry name" value="FMN_dh"/>
    <property type="match status" value="1"/>
</dbReference>
<dbReference type="SMART" id="SM01117">
    <property type="entry name" value="Cyt-b5"/>
    <property type="match status" value="1"/>
</dbReference>
<feature type="domain" description="Cytochrome b5 heme-binding" evidence="18">
    <location>
        <begin position="108"/>
        <end position="190"/>
    </location>
</feature>
<dbReference type="FunFam" id="3.20.20.70:FF:000062">
    <property type="entry name" value="Cytochrome b2, mitochondrial, putative"/>
    <property type="match status" value="1"/>
</dbReference>
<comment type="subcellular location">
    <subcellularLocation>
        <location evidence="3">Mitochondrion intermembrane space</location>
    </subcellularLocation>
</comment>
<dbReference type="EC" id="1.1.2.3" evidence="15"/>
<keyword evidence="7" id="KW-0288">FMN</keyword>
<dbReference type="OrthoDB" id="1925334at2759"/>
<reference evidence="20" key="2">
    <citation type="submission" date="2016-04" db="EMBL/GenBank/DDBJ databases">
        <authorList>
            <person name="Evans L.H."/>
            <person name="Alamgir A."/>
            <person name="Owens N."/>
            <person name="Weber N.D."/>
            <person name="Virtaneva K."/>
            <person name="Barbian K."/>
            <person name="Babar A."/>
            <person name="Rosenke K."/>
        </authorList>
    </citation>
    <scope>NUCLEOTIDE SEQUENCE</scope>
    <source>
        <strain evidence="20">UB2112</strain>
    </source>
</reference>
<evidence type="ECO:0000256" key="14">
    <source>
        <dbReference type="ARBA" id="ARBA00061589"/>
    </source>
</evidence>
<dbReference type="PROSITE" id="PS00191">
    <property type="entry name" value="CYTOCHROME_B5_1"/>
    <property type="match status" value="1"/>
</dbReference>
<dbReference type="SUPFAM" id="SSF55856">
    <property type="entry name" value="Cytochrome b5-like heme/steroid binding domain"/>
    <property type="match status" value="1"/>
</dbReference>
<reference evidence="22" key="1">
    <citation type="submission" date="2016-04" db="EMBL/GenBank/DDBJ databases">
        <authorList>
            <person name="Guldener U."/>
            <person name="Guldener U."/>
        </authorList>
    </citation>
    <scope>NUCLEOTIDE SEQUENCE [LARGE SCALE GENOMIC DNA]</scope>
    <source>
        <strain evidence="22">UB2112</strain>
    </source>
</reference>
<dbReference type="GO" id="GO:0046872">
    <property type="term" value="F:metal ion binding"/>
    <property type="evidence" value="ECO:0007669"/>
    <property type="project" value="UniProtKB-KW"/>
</dbReference>
<evidence type="ECO:0000256" key="15">
    <source>
        <dbReference type="ARBA" id="ARBA00066458"/>
    </source>
</evidence>
<protein>
    <recommendedName>
        <fullName evidence="16">L-lactate dehydrogenase (cytochrome)</fullName>
        <ecNumber evidence="15">1.1.2.3</ecNumber>
    </recommendedName>
</protein>
<feature type="region of interest" description="Disordered" evidence="17">
    <location>
        <begin position="1"/>
        <end position="23"/>
    </location>
</feature>
<comment type="similarity">
    <text evidence="13">In the C-terminal section; belongs to the FMN-dependent alpha-hydroxy acid dehydrogenase family.</text>
</comment>
<dbReference type="EMBL" id="ULHB01000159">
    <property type="protein sequence ID" value="SYW83772.1"/>
    <property type="molecule type" value="Genomic_DNA"/>
</dbReference>
<evidence type="ECO:0000256" key="9">
    <source>
        <dbReference type="ARBA" id="ARBA00023002"/>
    </source>
</evidence>
<evidence type="ECO:0000256" key="1">
    <source>
        <dbReference type="ARBA" id="ARBA00001917"/>
    </source>
</evidence>
<dbReference type="PANTHER" id="PTHR10578:SF101">
    <property type="entry name" value="L-LACTATE DEHYDROGENASE (CYTOCHROME B2)"/>
    <property type="match status" value="1"/>
</dbReference>
<dbReference type="Proteomes" id="UP000658997">
    <property type="component" value="Unassembled WGS sequence"/>
</dbReference>
<dbReference type="PANTHER" id="PTHR10578">
    <property type="entry name" value="S -2-HYDROXY-ACID OXIDASE-RELATED"/>
    <property type="match status" value="1"/>
</dbReference>
<organism evidence="20 22">
    <name type="scientific">Ustilago bromivora</name>
    <dbReference type="NCBI Taxonomy" id="307758"/>
    <lineage>
        <taxon>Eukaryota</taxon>
        <taxon>Fungi</taxon>
        <taxon>Dikarya</taxon>
        <taxon>Basidiomycota</taxon>
        <taxon>Ustilaginomycotina</taxon>
        <taxon>Ustilaginomycetes</taxon>
        <taxon>Ustilaginales</taxon>
        <taxon>Ustilaginaceae</taxon>
        <taxon>Ustilago</taxon>
    </lineage>
</organism>
<reference evidence="21" key="3">
    <citation type="submission" date="2018-08" db="EMBL/GenBank/DDBJ databases">
        <authorList>
            <person name="Guldener U."/>
        </authorList>
    </citation>
    <scope>NUCLEOTIDE SEQUENCE</scope>
    <source>
        <strain evidence="21">UB2</strain>
    </source>
</reference>
<evidence type="ECO:0000256" key="3">
    <source>
        <dbReference type="ARBA" id="ARBA00004569"/>
    </source>
</evidence>
<dbReference type="PROSITE" id="PS51349">
    <property type="entry name" value="FMN_HYDROXY_ACID_DH_2"/>
    <property type="match status" value="1"/>
</dbReference>
<evidence type="ECO:0000256" key="7">
    <source>
        <dbReference type="ARBA" id="ARBA00022643"/>
    </source>
</evidence>
<evidence type="ECO:0000256" key="17">
    <source>
        <dbReference type="SAM" id="MobiDB-lite"/>
    </source>
</evidence>
<evidence type="ECO:0000256" key="5">
    <source>
        <dbReference type="ARBA" id="ARBA00022617"/>
    </source>
</evidence>